<dbReference type="Gene3D" id="3.90.1310.10">
    <property type="entry name" value="Penicillin-binding protein 2a (Domain 2)"/>
    <property type="match status" value="1"/>
</dbReference>
<dbReference type="GO" id="GO:0051301">
    <property type="term" value="P:cell division"/>
    <property type="evidence" value="ECO:0007669"/>
    <property type="project" value="InterPro"/>
</dbReference>
<dbReference type="PANTHER" id="PTHR30627">
    <property type="entry name" value="PEPTIDOGLYCAN D,D-TRANSPEPTIDASE"/>
    <property type="match status" value="1"/>
</dbReference>
<feature type="transmembrane region" description="Helical" evidence="6">
    <location>
        <begin position="27"/>
        <end position="45"/>
    </location>
</feature>
<dbReference type="GO" id="GO:0005886">
    <property type="term" value="C:plasma membrane"/>
    <property type="evidence" value="ECO:0007669"/>
    <property type="project" value="TreeGrafter"/>
</dbReference>
<gene>
    <name evidence="9" type="ORF">H9912_06075</name>
</gene>
<feature type="domain" description="Penicillin-binding protein transpeptidase" evidence="7">
    <location>
        <begin position="222"/>
        <end position="530"/>
    </location>
</feature>
<organism evidence="9 10">
    <name type="scientific">Candidatus Eisenbergiella stercorigallinarum</name>
    <dbReference type="NCBI Taxonomy" id="2838557"/>
    <lineage>
        <taxon>Bacteria</taxon>
        <taxon>Bacillati</taxon>
        <taxon>Bacillota</taxon>
        <taxon>Clostridia</taxon>
        <taxon>Lachnospirales</taxon>
        <taxon>Lachnospiraceae</taxon>
        <taxon>Eisenbergiella</taxon>
    </lineage>
</organism>
<dbReference type="EMBL" id="DWUW01000168">
    <property type="protein sequence ID" value="HJD31492.1"/>
    <property type="molecule type" value="Genomic_DNA"/>
</dbReference>
<evidence type="ECO:0000256" key="4">
    <source>
        <dbReference type="ARBA" id="ARBA00022989"/>
    </source>
</evidence>
<dbReference type="Gene3D" id="3.40.710.10">
    <property type="entry name" value="DD-peptidase/beta-lactamase superfamily"/>
    <property type="match status" value="1"/>
</dbReference>
<keyword evidence="5 6" id="KW-0472">Membrane</keyword>
<dbReference type="AlphaFoldDB" id="A0A9D2R0D3"/>
<evidence type="ECO:0000256" key="1">
    <source>
        <dbReference type="ARBA" id="ARBA00004141"/>
    </source>
</evidence>
<reference evidence="9" key="2">
    <citation type="submission" date="2021-04" db="EMBL/GenBank/DDBJ databases">
        <authorList>
            <person name="Gilroy R."/>
        </authorList>
    </citation>
    <scope>NUCLEOTIDE SEQUENCE</scope>
    <source>
        <strain evidence="9">ChiHjej8B7-25341</strain>
    </source>
</reference>
<evidence type="ECO:0000313" key="10">
    <source>
        <dbReference type="Proteomes" id="UP000823851"/>
    </source>
</evidence>
<dbReference type="GO" id="GO:0008658">
    <property type="term" value="F:penicillin binding"/>
    <property type="evidence" value="ECO:0007669"/>
    <property type="project" value="InterPro"/>
</dbReference>
<sequence length="538" mass="58420">MMYLFQVFLTVGGGIRFIPLTGVTLPLVSYGGSSVMTTVFLFSIVQGAWLKRRGRQADGEEEEEEEEEEIRTRRQLAGCRVFFGVLFAAMSAYLCIYLPSHSEELFNNSYNSRQSVLAGQNTRGSIYSADGEILAETVAVEGKEVRSYPFGSLFSHIVGYSTRGKTGLESLANYDLANTSVSAAEQAKNAAAGLKNPGNSLVTTLDTALQEAASQAMGLYEGAIVVMEPATGKILAMVSKPDFDPNRISEEWESLNAEGSSVLLNRASQGIYPPGSTFKIITALEYIREHPDDWQNYSYTCSGSYTHGENTIRCFHGSSHGRLDFTQSFAKSCNASFANIGMSLDRQSFSSTLEKLLFDQELPVDIPYSLSHVAQPGETGSDEEMIQTVIGQGKTQMTPLHLCMLTCAIANEGVLMKPYEMDRVERPDGTVLKRYDPEEYGRLMTAEEARILTGLMTDVVEEGTASKLSGLSYTAAGKTGSAEYSDSTSDSHAWFTGFAPAEDPQIAVTVIIEGIGSGGDYAVPIAKRVFDAYFGTVG</sequence>
<comment type="subcellular location">
    <subcellularLocation>
        <location evidence="1">Membrane</location>
        <topology evidence="1">Multi-pass membrane protein</topology>
    </subcellularLocation>
</comment>
<dbReference type="InterPro" id="IPR050515">
    <property type="entry name" value="Beta-lactam/transpept"/>
</dbReference>
<keyword evidence="2 6" id="KW-0812">Transmembrane</keyword>
<dbReference type="GO" id="GO:0071555">
    <property type="term" value="P:cell wall organization"/>
    <property type="evidence" value="ECO:0007669"/>
    <property type="project" value="TreeGrafter"/>
</dbReference>
<keyword evidence="3" id="KW-0133">Cell shape</keyword>
<dbReference type="Pfam" id="PF00905">
    <property type="entry name" value="Transpeptidase"/>
    <property type="match status" value="1"/>
</dbReference>
<evidence type="ECO:0000259" key="7">
    <source>
        <dbReference type="Pfam" id="PF00905"/>
    </source>
</evidence>
<dbReference type="SUPFAM" id="SSF56601">
    <property type="entry name" value="beta-lactamase/transpeptidase-like"/>
    <property type="match status" value="1"/>
</dbReference>
<evidence type="ECO:0000256" key="2">
    <source>
        <dbReference type="ARBA" id="ARBA00022692"/>
    </source>
</evidence>
<evidence type="ECO:0000313" key="9">
    <source>
        <dbReference type="EMBL" id="HJD31492.1"/>
    </source>
</evidence>
<protein>
    <submittedName>
        <fullName evidence="9">FtsW/RodA/SpoVE family cell cycle protein</fullName>
    </submittedName>
</protein>
<dbReference type="InterPro" id="IPR001460">
    <property type="entry name" value="PCN-bd_Tpept"/>
</dbReference>
<dbReference type="PANTHER" id="PTHR30627:SF24">
    <property type="entry name" value="PENICILLIN-BINDING PROTEIN 4B"/>
    <property type="match status" value="1"/>
</dbReference>
<dbReference type="Pfam" id="PF01098">
    <property type="entry name" value="FTSW_RODA_SPOVE"/>
    <property type="match status" value="1"/>
</dbReference>
<dbReference type="InterPro" id="IPR036138">
    <property type="entry name" value="PBP_dimer_sf"/>
</dbReference>
<dbReference type="Proteomes" id="UP000823851">
    <property type="component" value="Unassembled WGS sequence"/>
</dbReference>
<keyword evidence="4 6" id="KW-1133">Transmembrane helix</keyword>
<comment type="caution">
    <text evidence="9">The sequence shown here is derived from an EMBL/GenBank/DDBJ whole genome shotgun (WGS) entry which is preliminary data.</text>
</comment>
<evidence type="ECO:0000256" key="3">
    <source>
        <dbReference type="ARBA" id="ARBA00022960"/>
    </source>
</evidence>
<dbReference type="SUPFAM" id="SSF56519">
    <property type="entry name" value="Penicillin binding protein dimerisation domain"/>
    <property type="match status" value="1"/>
</dbReference>
<feature type="domain" description="Penicillin binding protein A dimerisation" evidence="8">
    <location>
        <begin position="123"/>
        <end position="200"/>
    </location>
</feature>
<name>A0A9D2R0D3_9FIRM</name>
<evidence type="ECO:0000256" key="6">
    <source>
        <dbReference type="SAM" id="Phobius"/>
    </source>
</evidence>
<dbReference type="GO" id="GO:0008360">
    <property type="term" value="P:regulation of cell shape"/>
    <property type="evidence" value="ECO:0007669"/>
    <property type="project" value="UniProtKB-KW"/>
</dbReference>
<dbReference type="InterPro" id="IPR001182">
    <property type="entry name" value="FtsW/RodA"/>
</dbReference>
<evidence type="ECO:0000259" key="8">
    <source>
        <dbReference type="Pfam" id="PF21922"/>
    </source>
</evidence>
<accession>A0A9D2R0D3</accession>
<dbReference type="GO" id="GO:0071972">
    <property type="term" value="F:peptidoglycan L,D-transpeptidase activity"/>
    <property type="evidence" value="ECO:0007669"/>
    <property type="project" value="TreeGrafter"/>
</dbReference>
<reference evidence="9" key="1">
    <citation type="journal article" date="2021" name="PeerJ">
        <title>Extensive microbial diversity within the chicken gut microbiome revealed by metagenomics and culture.</title>
        <authorList>
            <person name="Gilroy R."/>
            <person name="Ravi A."/>
            <person name="Getino M."/>
            <person name="Pursley I."/>
            <person name="Horton D.L."/>
            <person name="Alikhan N.F."/>
            <person name="Baker D."/>
            <person name="Gharbi K."/>
            <person name="Hall N."/>
            <person name="Watson M."/>
            <person name="Adriaenssens E.M."/>
            <person name="Foster-Nyarko E."/>
            <person name="Jarju S."/>
            <person name="Secka A."/>
            <person name="Antonio M."/>
            <person name="Oren A."/>
            <person name="Chaudhuri R.R."/>
            <person name="La Ragione R."/>
            <person name="Hildebrand F."/>
            <person name="Pallen M.J."/>
        </authorList>
    </citation>
    <scope>NUCLEOTIDE SEQUENCE</scope>
    <source>
        <strain evidence="9">ChiHjej8B7-25341</strain>
    </source>
</reference>
<dbReference type="Pfam" id="PF21922">
    <property type="entry name" value="PBP_dimer_2"/>
    <property type="match status" value="1"/>
</dbReference>
<proteinExistence type="predicted"/>
<dbReference type="InterPro" id="IPR054120">
    <property type="entry name" value="PBPA_dimer"/>
</dbReference>
<feature type="transmembrane region" description="Helical" evidence="6">
    <location>
        <begin position="81"/>
        <end position="99"/>
    </location>
</feature>
<dbReference type="InterPro" id="IPR012338">
    <property type="entry name" value="Beta-lactam/transpept-like"/>
</dbReference>
<evidence type="ECO:0000256" key="5">
    <source>
        <dbReference type="ARBA" id="ARBA00023136"/>
    </source>
</evidence>